<sequence length="81" mass="8304">MNSAAQSGVTETYVSTSLVPTGNRQPSIQPVFRAGQLIGRRLSVVRPHRAPPWALDTTVAALAALALVTGPASLVIVAGAV</sequence>
<feature type="transmembrane region" description="Helical" evidence="1">
    <location>
        <begin position="59"/>
        <end position="80"/>
    </location>
</feature>
<evidence type="ECO:0000313" key="3">
    <source>
        <dbReference type="Proteomes" id="UP000636956"/>
    </source>
</evidence>
<evidence type="ECO:0000256" key="1">
    <source>
        <dbReference type="SAM" id="Phobius"/>
    </source>
</evidence>
<keyword evidence="1" id="KW-0812">Transmembrane</keyword>
<protein>
    <submittedName>
        <fullName evidence="2">Uncharacterized protein</fullName>
    </submittedName>
</protein>
<keyword evidence="3" id="KW-1185">Reference proteome</keyword>
<name>A0A917URL1_9MICO</name>
<reference evidence="2" key="1">
    <citation type="journal article" date="2014" name="Int. J. Syst. Evol. Microbiol.">
        <title>Complete genome sequence of Corynebacterium casei LMG S-19264T (=DSM 44701T), isolated from a smear-ripened cheese.</title>
        <authorList>
            <consortium name="US DOE Joint Genome Institute (JGI-PGF)"/>
            <person name="Walter F."/>
            <person name="Albersmeier A."/>
            <person name="Kalinowski J."/>
            <person name="Ruckert C."/>
        </authorList>
    </citation>
    <scope>NUCLEOTIDE SEQUENCE</scope>
    <source>
        <strain evidence="2">CGMCC 1.8984</strain>
    </source>
</reference>
<dbReference type="Proteomes" id="UP000636956">
    <property type="component" value="Unassembled WGS sequence"/>
</dbReference>
<accession>A0A917URL1</accession>
<keyword evidence="1" id="KW-0472">Membrane</keyword>
<proteinExistence type="predicted"/>
<reference evidence="2" key="2">
    <citation type="submission" date="2020-09" db="EMBL/GenBank/DDBJ databases">
        <authorList>
            <person name="Sun Q."/>
            <person name="Zhou Y."/>
        </authorList>
    </citation>
    <scope>NUCLEOTIDE SEQUENCE</scope>
    <source>
        <strain evidence="2">CGMCC 1.8984</strain>
    </source>
</reference>
<evidence type="ECO:0000313" key="2">
    <source>
        <dbReference type="EMBL" id="GGJ80631.1"/>
    </source>
</evidence>
<gene>
    <name evidence="2" type="ORF">GCM10011372_18830</name>
</gene>
<comment type="caution">
    <text evidence="2">The sequence shown here is derived from an EMBL/GenBank/DDBJ whole genome shotgun (WGS) entry which is preliminary data.</text>
</comment>
<organism evidence="2 3">
    <name type="scientific">Agromyces bauzanensis</name>
    <dbReference type="NCBI Taxonomy" id="1308924"/>
    <lineage>
        <taxon>Bacteria</taxon>
        <taxon>Bacillati</taxon>
        <taxon>Actinomycetota</taxon>
        <taxon>Actinomycetes</taxon>
        <taxon>Micrococcales</taxon>
        <taxon>Microbacteriaceae</taxon>
        <taxon>Agromyces</taxon>
    </lineage>
</organism>
<dbReference type="AlphaFoldDB" id="A0A917URL1"/>
<dbReference type="EMBL" id="BMMD01000009">
    <property type="protein sequence ID" value="GGJ80631.1"/>
    <property type="molecule type" value="Genomic_DNA"/>
</dbReference>
<keyword evidence="1" id="KW-1133">Transmembrane helix</keyword>